<proteinExistence type="predicted"/>
<dbReference type="Proteomes" id="UP000595426">
    <property type="component" value="Chromosome"/>
</dbReference>
<evidence type="ECO:0000313" key="1">
    <source>
        <dbReference type="EMBL" id="QQN60116.1"/>
    </source>
</evidence>
<organism evidence="1 2">
    <name type="scientific">Elizabethkingia bruuniana</name>
    <dbReference type="NCBI Taxonomy" id="1756149"/>
    <lineage>
        <taxon>Bacteria</taxon>
        <taxon>Pseudomonadati</taxon>
        <taxon>Bacteroidota</taxon>
        <taxon>Flavobacteriia</taxon>
        <taxon>Flavobacteriales</taxon>
        <taxon>Weeksellaceae</taxon>
        <taxon>Elizabethkingia</taxon>
    </lineage>
</organism>
<accession>A0A7T7ZYR5</accession>
<name>A0A7T7ZYR5_9FLAO</name>
<dbReference type="EMBL" id="CP067018">
    <property type="protein sequence ID" value="QQN60116.1"/>
    <property type="molecule type" value="Genomic_DNA"/>
</dbReference>
<dbReference type="InterPro" id="IPR058074">
    <property type="entry name" value="Bacteriocin-like"/>
</dbReference>
<dbReference type="AlphaFoldDB" id="A0A7T7ZYR5"/>
<sequence length="53" mass="5901">MKKLKKISRENLKKVNGGSYGCAGSPPDNPEIDSQCYYWACDGGQWVQFLCEG</sequence>
<dbReference type="GeneID" id="93134236"/>
<evidence type="ECO:0008006" key="3">
    <source>
        <dbReference type="Google" id="ProtNLM"/>
    </source>
</evidence>
<gene>
    <name evidence="1" type="ORF">I6H88_05925</name>
</gene>
<keyword evidence="2" id="KW-1185">Reference proteome</keyword>
<dbReference type="NCBIfam" id="NF047798">
    <property type="entry name" value="leader_Chryseo"/>
    <property type="match status" value="1"/>
</dbReference>
<protein>
    <recommendedName>
        <fullName evidence="3">Bacteriocin</fullName>
    </recommendedName>
</protein>
<evidence type="ECO:0000313" key="2">
    <source>
        <dbReference type="Proteomes" id="UP000595426"/>
    </source>
</evidence>
<reference evidence="1 2" key="1">
    <citation type="submission" date="2020-12" db="EMBL/GenBank/DDBJ databases">
        <title>FDA dAtabase for Regulatory Grade micrObial Sequences (FDA-ARGOS): Supporting development and validation of Infectious Disease Dx tests.</title>
        <authorList>
            <person name="Kerrigan L."/>
            <person name="Long C."/>
            <person name="Tallon L."/>
            <person name="Sadzewicz L."/>
            <person name="Zhao X."/>
            <person name="Boylan J."/>
            <person name="Ott S."/>
            <person name="Bowen H."/>
            <person name="Vavikolanu K."/>
            <person name="Mehta A."/>
            <person name="Aluvathingal J."/>
            <person name="Nadendla S."/>
            <person name="Yan Y."/>
            <person name="Sichtig H."/>
        </authorList>
    </citation>
    <scope>NUCLEOTIDE SEQUENCE [LARGE SCALE GENOMIC DNA]</scope>
    <source>
        <strain evidence="1 2">FDAARGOS_1031</strain>
    </source>
</reference>
<dbReference type="RefSeq" id="WP_157757826.1">
    <property type="nucleotide sequence ID" value="NZ_CAJJUP010000002.1"/>
</dbReference>